<accession>A0ABD5WNR1</accession>
<organism evidence="2 3">
    <name type="scientific">Halorussus caseinilyticus</name>
    <dbReference type="NCBI Taxonomy" id="3034025"/>
    <lineage>
        <taxon>Archaea</taxon>
        <taxon>Methanobacteriati</taxon>
        <taxon>Methanobacteriota</taxon>
        <taxon>Stenosarchaea group</taxon>
        <taxon>Halobacteria</taxon>
        <taxon>Halobacteriales</taxon>
        <taxon>Haladaptataceae</taxon>
        <taxon>Halorussus</taxon>
    </lineage>
</organism>
<dbReference type="InterPro" id="IPR002716">
    <property type="entry name" value="PIN_dom"/>
</dbReference>
<dbReference type="InterPro" id="IPR002850">
    <property type="entry name" value="PIN_toxin-like"/>
</dbReference>
<dbReference type="EMBL" id="JBHSZH010000005">
    <property type="protein sequence ID" value="MFC7080859.1"/>
    <property type="molecule type" value="Genomic_DNA"/>
</dbReference>
<dbReference type="Pfam" id="PF13470">
    <property type="entry name" value="PIN_3"/>
    <property type="match status" value="1"/>
</dbReference>
<dbReference type="SMART" id="SM00670">
    <property type="entry name" value="PINc"/>
    <property type="match status" value="1"/>
</dbReference>
<dbReference type="InterPro" id="IPR029060">
    <property type="entry name" value="PIN-like_dom_sf"/>
</dbReference>
<dbReference type="PANTHER" id="PTHR34610:SF3">
    <property type="entry name" value="SSL7007 PROTEIN"/>
    <property type="match status" value="1"/>
</dbReference>
<dbReference type="AlphaFoldDB" id="A0ABD5WNR1"/>
<evidence type="ECO:0000313" key="3">
    <source>
        <dbReference type="Proteomes" id="UP001596407"/>
    </source>
</evidence>
<protein>
    <submittedName>
        <fullName evidence="2">Toxin-antitoxin system toxin component, PIN family</fullName>
    </submittedName>
</protein>
<evidence type="ECO:0000313" key="2">
    <source>
        <dbReference type="EMBL" id="MFC7080859.1"/>
    </source>
</evidence>
<proteinExistence type="predicted"/>
<dbReference type="Proteomes" id="UP001596407">
    <property type="component" value="Unassembled WGS sequence"/>
</dbReference>
<dbReference type="PANTHER" id="PTHR34610">
    <property type="entry name" value="SSL7007 PROTEIN"/>
    <property type="match status" value="1"/>
</dbReference>
<sequence>MPRPTVVFDTNVLVAELAFPEEPPACVSLAESGRVEVAVSPALVREFAAVLRYDHLPISALDPERRAEAIERVVGVARVVEPAVRVRAARDADDDAVLECAVASAADVIVSDDFHLRNLDGIAGVRVLTREAFLDCHADHS</sequence>
<dbReference type="GeneID" id="79302449"/>
<feature type="domain" description="PIN" evidence="1">
    <location>
        <begin position="4"/>
        <end position="118"/>
    </location>
</feature>
<evidence type="ECO:0000259" key="1">
    <source>
        <dbReference type="SMART" id="SM00670"/>
    </source>
</evidence>
<keyword evidence="3" id="KW-1185">Reference proteome</keyword>
<dbReference type="RefSeq" id="WP_276281258.1">
    <property type="nucleotide sequence ID" value="NZ_CP119809.1"/>
</dbReference>
<dbReference type="NCBIfam" id="TIGR00305">
    <property type="entry name" value="putative toxin-antitoxin system toxin component, PIN family"/>
    <property type="match status" value="1"/>
</dbReference>
<name>A0ABD5WNR1_9EURY</name>
<comment type="caution">
    <text evidence="2">The sequence shown here is derived from an EMBL/GenBank/DDBJ whole genome shotgun (WGS) entry which is preliminary data.</text>
</comment>
<dbReference type="SUPFAM" id="SSF88723">
    <property type="entry name" value="PIN domain-like"/>
    <property type="match status" value="1"/>
</dbReference>
<gene>
    <name evidence="2" type="ORF">ACFQJ6_12835</name>
</gene>
<reference evidence="2 3" key="1">
    <citation type="journal article" date="2019" name="Int. J. Syst. Evol. Microbiol.">
        <title>The Global Catalogue of Microorganisms (GCM) 10K type strain sequencing project: providing services to taxonomists for standard genome sequencing and annotation.</title>
        <authorList>
            <consortium name="The Broad Institute Genomics Platform"/>
            <consortium name="The Broad Institute Genome Sequencing Center for Infectious Disease"/>
            <person name="Wu L."/>
            <person name="Ma J."/>
        </authorList>
    </citation>
    <scope>NUCLEOTIDE SEQUENCE [LARGE SCALE GENOMIC DNA]</scope>
    <source>
        <strain evidence="2 3">DT72</strain>
    </source>
</reference>